<evidence type="ECO:0000313" key="1">
    <source>
        <dbReference type="EMBL" id="GAG67810.1"/>
    </source>
</evidence>
<comment type="caution">
    <text evidence="1">The sequence shown here is derived from an EMBL/GenBank/DDBJ whole genome shotgun (WGS) entry which is preliminary data.</text>
</comment>
<name>X0ZDU0_9ZZZZ</name>
<organism evidence="1">
    <name type="scientific">marine sediment metagenome</name>
    <dbReference type="NCBI Taxonomy" id="412755"/>
    <lineage>
        <taxon>unclassified sequences</taxon>
        <taxon>metagenomes</taxon>
        <taxon>ecological metagenomes</taxon>
    </lineage>
</organism>
<accession>X0ZDU0</accession>
<sequence>METKTKPTARLRIEPMGNLGLWIYIDDELTDLIMLNELKKLFGLNQKTIDGINQIYNDIILTKGEEE</sequence>
<protein>
    <submittedName>
        <fullName evidence="1">Uncharacterized protein</fullName>
    </submittedName>
</protein>
<dbReference type="AlphaFoldDB" id="X0ZDU0"/>
<reference evidence="1" key="1">
    <citation type="journal article" date="2014" name="Front. Microbiol.">
        <title>High frequency of phylogenetically diverse reductive dehalogenase-homologous genes in deep subseafloor sedimentary metagenomes.</title>
        <authorList>
            <person name="Kawai M."/>
            <person name="Futagami T."/>
            <person name="Toyoda A."/>
            <person name="Takaki Y."/>
            <person name="Nishi S."/>
            <person name="Hori S."/>
            <person name="Arai W."/>
            <person name="Tsubouchi T."/>
            <person name="Morono Y."/>
            <person name="Uchiyama I."/>
            <person name="Ito T."/>
            <person name="Fujiyama A."/>
            <person name="Inagaki F."/>
            <person name="Takami H."/>
        </authorList>
    </citation>
    <scope>NUCLEOTIDE SEQUENCE</scope>
    <source>
        <strain evidence="1">Expedition CK06-06</strain>
    </source>
</reference>
<proteinExistence type="predicted"/>
<dbReference type="EMBL" id="BART01002782">
    <property type="protein sequence ID" value="GAG67810.1"/>
    <property type="molecule type" value="Genomic_DNA"/>
</dbReference>
<gene>
    <name evidence="1" type="ORF">S01H4_08200</name>
</gene>